<dbReference type="EMBL" id="CAJOAZ010019460">
    <property type="protein sequence ID" value="CAF4336630.1"/>
    <property type="molecule type" value="Genomic_DNA"/>
</dbReference>
<reference evidence="2" key="1">
    <citation type="submission" date="2021-02" db="EMBL/GenBank/DDBJ databases">
        <authorList>
            <person name="Nowell W R."/>
        </authorList>
    </citation>
    <scope>NUCLEOTIDE SEQUENCE</scope>
</reference>
<evidence type="ECO:0000313" key="2">
    <source>
        <dbReference type="EMBL" id="CAF4336630.1"/>
    </source>
</evidence>
<evidence type="ECO:0000313" key="3">
    <source>
        <dbReference type="Proteomes" id="UP000663844"/>
    </source>
</evidence>
<dbReference type="Proteomes" id="UP000663844">
    <property type="component" value="Unassembled WGS sequence"/>
</dbReference>
<dbReference type="AlphaFoldDB" id="A0A820K7D7"/>
<feature type="non-terminal residue" evidence="2">
    <location>
        <position position="1"/>
    </location>
</feature>
<keyword evidence="1" id="KW-1133">Transmembrane helix</keyword>
<gene>
    <name evidence="2" type="ORF">OXD698_LOCUS47995</name>
</gene>
<evidence type="ECO:0000256" key="1">
    <source>
        <dbReference type="SAM" id="Phobius"/>
    </source>
</evidence>
<comment type="caution">
    <text evidence="2">The sequence shown here is derived from an EMBL/GenBank/DDBJ whole genome shotgun (WGS) entry which is preliminary data.</text>
</comment>
<protein>
    <submittedName>
        <fullName evidence="2">Uncharacterized protein</fullName>
    </submittedName>
</protein>
<sequence>HNMHTNQAFIEYEPKVNVIRKWWRNRRTKIVTSVIGLIIVAVILGLLLKFVAFAPEKSDTITSITTSSSTTTSLTITPVPQTITTTTTTTVTVPQTTTTAVSETTIIASTSISITTMTTTQQLGKLYSNTLQYP</sequence>
<keyword evidence="1" id="KW-0472">Membrane</keyword>
<accession>A0A820K7D7</accession>
<proteinExistence type="predicted"/>
<keyword evidence="1" id="KW-0812">Transmembrane</keyword>
<feature type="transmembrane region" description="Helical" evidence="1">
    <location>
        <begin position="30"/>
        <end position="54"/>
    </location>
</feature>
<name>A0A820K7D7_9BILA</name>
<organism evidence="2 3">
    <name type="scientific">Adineta steineri</name>
    <dbReference type="NCBI Taxonomy" id="433720"/>
    <lineage>
        <taxon>Eukaryota</taxon>
        <taxon>Metazoa</taxon>
        <taxon>Spiralia</taxon>
        <taxon>Gnathifera</taxon>
        <taxon>Rotifera</taxon>
        <taxon>Eurotatoria</taxon>
        <taxon>Bdelloidea</taxon>
        <taxon>Adinetida</taxon>
        <taxon>Adinetidae</taxon>
        <taxon>Adineta</taxon>
    </lineage>
</organism>